<dbReference type="InterPro" id="IPR003870">
    <property type="entry name" value="DUF222"/>
</dbReference>
<evidence type="ECO:0000313" key="4">
    <source>
        <dbReference type="Proteomes" id="UP000270299"/>
    </source>
</evidence>
<protein>
    <submittedName>
        <fullName evidence="3">HNH endonuclease</fullName>
    </submittedName>
</protein>
<feature type="domain" description="HNH nuclease" evidence="2">
    <location>
        <begin position="399"/>
        <end position="451"/>
    </location>
</feature>
<dbReference type="OrthoDB" id="3261064at2"/>
<dbReference type="InterPro" id="IPR003615">
    <property type="entry name" value="HNH_nuc"/>
</dbReference>
<keyword evidence="3" id="KW-0540">Nuclease</keyword>
<keyword evidence="4" id="KW-1185">Reference proteome</keyword>
<evidence type="ECO:0000259" key="2">
    <source>
        <dbReference type="SMART" id="SM00507"/>
    </source>
</evidence>
<reference evidence="3 4" key="1">
    <citation type="submission" date="2018-10" db="EMBL/GenBank/DDBJ databases">
        <authorList>
            <person name="Li J."/>
        </authorList>
    </citation>
    <scope>NUCLEOTIDE SEQUENCE [LARGE SCALE GENOMIC DNA]</scope>
    <source>
        <strain evidence="3 4">CCTCC AB209002</strain>
    </source>
</reference>
<evidence type="ECO:0000256" key="1">
    <source>
        <dbReference type="SAM" id="MobiDB-lite"/>
    </source>
</evidence>
<gene>
    <name evidence="3" type="ORF">D9V29_02825</name>
</gene>
<accession>A0A3L6ZZ00</accession>
<feature type="region of interest" description="Disordered" evidence="1">
    <location>
        <begin position="489"/>
        <end position="524"/>
    </location>
</feature>
<dbReference type="Proteomes" id="UP000270299">
    <property type="component" value="Unassembled WGS sequence"/>
</dbReference>
<name>A0A3L6ZZ00_9MICO</name>
<feature type="compositionally biased region" description="Basic and acidic residues" evidence="1">
    <location>
        <begin position="1"/>
        <end position="15"/>
    </location>
</feature>
<sequence>MEELHDDSNERRAERQPNLSSRSPLECDDVEFVGTWPPLQEFDDAATDDLEAPAPQLIESTYTRVLAEGCSSIVDEIAAVERADARRQAWKVELIDEARRASEATLHGVRVFGSTLSPAKLQEMARRSLVAELACALRMPEATVIGMITEAEALTGRLPETMAALRAGDVSYRHARVMVDQTATLGDDAALALEEQALPHARALTVTKFRAKTRLLRERLDPESVTERVTRSAKDRRLEFESADDGMAWLSLYTTAPEAISIFGAARQAATALRDPRDPRTLAQLTADVFTDAVSAGLSGDIAPTPGGTEVGAALGAGAPLGSGSAFRRISPTVTVTVPALTLLGITDSPAVLEGYGPIDADSARALARQSTVWYRMLTDPRTGAPIALDSTQYRPTESMKRYLRYRDGTCRFPGCNRAATHCDLDHTKAAEFGGPTECENLSHLCRKHHRLKHQSTWGVEQRGQGVLEWVSPGGATYVTEPEVLLTPPGFGVEAQPPQERAQFEQRDLPEAPPVPRHDEPPPF</sequence>
<dbReference type="Pfam" id="PF02720">
    <property type="entry name" value="DUF222"/>
    <property type="match status" value="1"/>
</dbReference>
<proteinExistence type="predicted"/>
<feature type="region of interest" description="Disordered" evidence="1">
    <location>
        <begin position="1"/>
        <end position="26"/>
    </location>
</feature>
<dbReference type="EMBL" id="RCUV01000003">
    <property type="protein sequence ID" value="RLP72958.1"/>
    <property type="molecule type" value="Genomic_DNA"/>
</dbReference>
<dbReference type="SMART" id="SM00507">
    <property type="entry name" value="HNHc"/>
    <property type="match status" value="1"/>
</dbReference>
<dbReference type="RefSeq" id="WP_121671815.1">
    <property type="nucleotide sequence ID" value="NZ_BMXM01000003.1"/>
</dbReference>
<dbReference type="GO" id="GO:0004519">
    <property type="term" value="F:endonuclease activity"/>
    <property type="evidence" value="ECO:0007669"/>
    <property type="project" value="UniProtKB-KW"/>
</dbReference>
<comment type="caution">
    <text evidence="3">The sequence shown here is derived from an EMBL/GenBank/DDBJ whole genome shotgun (WGS) entry which is preliminary data.</text>
</comment>
<keyword evidence="3" id="KW-0255">Endonuclease</keyword>
<dbReference type="Gene3D" id="1.10.30.50">
    <property type="match status" value="1"/>
</dbReference>
<keyword evidence="3" id="KW-0378">Hydrolase</keyword>
<dbReference type="CDD" id="cd00085">
    <property type="entry name" value="HNHc"/>
    <property type="match status" value="1"/>
</dbReference>
<dbReference type="AlphaFoldDB" id="A0A3L6ZZ00"/>
<feature type="compositionally biased region" description="Basic and acidic residues" evidence="1">
    <location>
        <begin position="502"/>
        <end position="524"/>
    </location>
</feature>
<evidence type="ECO:0000313" key="3">
    <source>
        <dbReference type="EMBL" id="RLP72958.1"/>
    </source>
</evidence>
<organism evidence="3 4">
    <name type="scientific">Mycetocola manganoxydans</name>
    <dbReference type="NCBI Taxonomy" id="699879"/>
    <lineage>
        <taxon>Bacteria</taxon>
        <taxon>Bacillati</taxon>
        <taxon>Actinomycetota</taxon>
        <taxon>Actinomycetes</taxon>
        <taxon>Micrococcales</taxon>
        <taxon>Microbacteriaceae</taxon>
        <taxon>Mycetocola</taxon>
    </lineage>
</organism>